<dbReference type="GO" id="GO:0030976">
    <property type="term" value="F:thiamine pyrophosphate binding"/>
    <property type="evidence" value="ECO:0007669"/>
    <property type="project" value="TreeGrafter"/>
</dbReference>
<dbReference type="Pfam" id="PF13343">
    <property type="entry name" value="SBP_bac_6"/>
    <property type="match status" value="1"/>
</dbReference>
<proteinExistence type="predicted"/>
<dbReference type="PANTHER" id="PTHR30006">
    <property type="entry name" value="THIAMINE-BINDING PERIPLASMIC PROTEIN-RELATED"/>
    <property type="match status" value="1"/>
</dbReference>
<accession>A0A1M5WM86</accession>
<dbReference type="OrthoDB" id="179400at2"/>
<dbReference type="AlphaFoldDB" id="A0A1M5WM86"/>
<organism evidence="2 3">
    <name type="scientific">Virgibacillus chiguensis</name>
    <dbReference type="NCBI Taxonomy" id="411959"/>
    <lineage>
        <taxon>Bacteria</taxon>
        <taxon>Bacillati</taxon>
        <taxon>Bacillota</taxon>
        <taxon>Bacilli</taxon>
        <taxon>Bacillales</taxon>
        <taxon>Bacillaceae</taxon>
        <taxon>Virgibacillus</taxon>
    </lineage>
</organism>
<dbReference type="SUPFAM" id="SSF53850">
    <property type="entry name" value="Periplasmic binding protein-like II"/>
    <property type="match status" value="1"/>
</dbReference>
<gene>
    <name evidence="2" type="ORF">SAMN05421807_11739</name>
</gene>
<dbReference type="GO" id="GO:0030975">
    <property type="term" value="F:thiamine binding"/>
    <property type="evidence" value="ECO:0007669"/>
    <property type="project" value="TreeGrafter"/>
</dbReference>
<sequence length="355" mass="39692">MRKLLLMFGIVSTLIFITACSEEGKEATEAKSDKKSELVVYTNQISGDREEVAKSLIEEQNFNFEVVFVQAGGGEMKDRLIAEKNNPLADVVLGGSPLEHLALAENNILAPFTPTWAENVDPSLVGSENNYWPWAIDTVHYTYNKNLVGGNNQPPVPQDWPDLTKPEFKDQYYIFEPSGTTGSVLFASMLVRYQDKNGEHGVSEEGWKLVEDIYANAVNPAPQDWQEALKEDVTGGFIWGGGVISVARDKNIELDIMEPSVGTPFLPALVGKIHTGNEEKMENAEEFINWWGSADVQATWGEKTGQAPANKEALEKIGGEIQALLDRLETQELDWNYIYEHMDAWREKMALEYAQ</sequence>
<dbReference type="GO" id="GO:0030288">
    <property type="term" value="C:outer membrane-bounded periplasmic space"/>
    <property type="evidence" value="ECO:0007669"/>
    <property type="project" value="TreeGrafter"/>
</dbReference>
<dbReference type="PANTHER" id="PTHR30006:SF2">
    <property type="entry name" value="ABC TRANSPORTER SUBSTRATE-BINDING PROTEIN"/>
    <property type="match status" value="1"/>
</dbReference>
<dbReference type="Gene3D" id="3.40.190.10">
    <property type="entry name" value="Periplasmic binding protein-like II"/>
    <property type="match status" value="2"/>
</dbReference>
<dbReference type="EMBL" id="FQXD01000017">
    <property type="protein sequence ID" value="SHH88619.1"/>
    <property type="molecule type" value="Genomic_DNA"/>
</dbReference>
<evidence type="ECO:0000256" key="1">
    <source>
        <dbReference type="ARBA" id="ARBA00022729"/>
    </source>
</evidence>
<name>A0A1M5WM86_9BACI</name>
<dbReference type="GO" id="GO:0015888">
    <property type="term" value="P:thiamine transport"/>
    <property type="evidence" value="ECO:0007669"/>
    <property type="project" value="TreeGrafter"/>
</dbReference>
<evidence type="ECO:0000313" key="3">
    <source>
        <dbReference type="Proteomes" id="UP000184079"/>
    </source>
</evidence>
<evidence type="ECO:0000313" key="2">
    <source>
        <dbReference type="EMBL" id="SHH88619.1"/>
    </source>
</evidence>
<dbReference type="Proteomes" id="UP000184079">
    <property type="component" value="Unassembled WGS sequence"/>
</dbReference>
<keyword evidence="1" id="KW-0732">Signal</keyword>
<protein>
    <submittedName>
        <fullName evidence="2">Iron(III) transport system substrate-binding protein</fullName>
    </submittedName>
</protein>
<dbReference type="PROSITE" id="PS51257">
    <property type="entry name" value="PROKAR_LIPOPROTEIN"/>
    <property type="match status" value="1"/>
</dbReference>
<dbReference type="RefSeq" id="WP_073012020.1">
    <property type="nucleotide sequence ID" value="NZ_FQXD01000017.1"/>
</dbReference>
<reference evidence="3" key="1">
    <citation type="submission" date="2016-11" db="EMBL/GenBank/DDBJ databases">
        <authorList>
            <person name="Varghese N."/>
            <person name="Submissions S."/>
        </authorList>
    </citation>
    <scope>NUCLEOTIDE SEQUENCE [LARGE SCALE GENOMIC DNA]</scope>
    <source>
        <strain evidence="3">CGMCC 1.6496</strain>
    </source>
</reference>
<keyword evidence="3" id="KW-1185">Reference proteome</keyword>